<dbReference type="PANTHER" id="PTHR42707">
    <property type="entry name" value="ACYL-COA DEHYDROGENASE"/>
    <property type="match status" value="1"/>
</dbReference>
<evidence type="ECO:0000313" key="8">
    <source>
        <dbReference type="Proteomes" id="UP000070544"/>
    </source>
</evidence>
<reference evidence="7 8" key="1">
    <citation type="journal article" date="2015" name="Genome Biol. Evol.">
        <title>Phylogenomic analyses indicate that early fungi evolved digesting cell walls of algal ancestors of land plants.</title>
        <authorList>
            <person name="Chang Y."/>
            <person name="Wang S."/>
            <person name="Sekimoto S."/>
            <person name="Aerts A.L."/>
            <person name="Choi C."/>
            <person name="Clum A."/>
            <person name="LaButti K.M."/>
            <person name="Lindquist E.A."/>
            <person name="Yee Ngan C."/>
            <person name="Ohm R.A."/>
            <person name="Salamov A.A."/>
            <person name="Grigoriev I.V."/>
            <person name="Spatafora J.W."/>
            <person name="Berbee M.L."/>
        </authorList>
    </citation>
    <scope>NUCLEOTIDE SEQUENCE [LARGE SCALE GENOMIC DNA]</scope>
    <source>
        <strain evidence="7 8">JEL478</strain>
    </source>
</reference>
<dbReference type="InterPro" id="IPR009075">
    <property type="entry name" value="AcylCo_DH/oxidase_C"/>
</dbReference>
<evidence type="ECO:0000256" key="4">
    <source>
        <dbReference type="SAM" id="MobiDB-lite"/>
    </source>
</evidence>
<dbReference type="Pfam" id="PF18158">
    <property type="entry name" value="AidB_N"/>
    <property type="match status" value="1"/>
</dbReference>
<protein>
    <submittedName>
        <fullName evidence="7">Acyl-CoA dehydrogenase/oxidase C-terminal</fullName>
    </submittedName>
</protein>
<dbReference type="Gene3D" id="1.20.140.10">
    <property type="entry name" value="Butyryl-CoA Dehydrogenase, subunit A, domain 3"/>
    <property type="match status" value="1"/>
</dbReference>
<dbReference type="InterPro" id="IPR009100">
    <property type="entry name" value="AcylCoA_DH/oxidase_NM_dom_sf"/>
</dbReference>
<dbReference type="OMA" id="FQGAMFM"/>
<dbReference type="InterPro" id="IPR036250">
    <property type="entry name" value="AcylCo_DH-like_C"/>
</dbReference>
<keyword evidence="3" id="KW-0274">FAD</keyword>
<keyword evidence="2" id="KW-0285">Flavoprotein</keyword>
<dbReference type="GO" id="GO:0003995">
    <property type="term" value="F:acyl-CoA dehydrogenase activity"/>
    <property type="evidence" value="ECO:0007669"/>
    <property type="project" value="TreeGrafter"/>
</dbReference>
<feature type="domain" description="Adaptive response protein AidB N-terminal" evidence="6">
    <location>
        <begin position="99"/>
        <end position="251"/>
    </location>
</feature>
<proteinExistence type="inferred from homology"/>
<dbReference type="Proteomes" id="UP000070544">
    <property type="component" value="Unassembled WGS sequence"/>
</dbReference>
<dbReference type="SUPFAM" id="SSF56645">
    <property type="entry name" value="Acyl-CoA dehydrogenase NM domain-like"/>
    <property type="match status" value="1"/>
</dbReference>
<dbReference type="STRING" id="1344416.A0A139A533"/>
<name>A0A139A533_GONPJ</name>
<evidence type="ECO:0000256" key="1">
    <source>
        <dbReference type="ARBA" id="ARBA00009347"/>
    </source>
</evidence>
<evidence type="ECO:0000259" key="5">
    <source>
        <dbReference type="Pfam" id="PF00441"/>
    </source>
</evidence>
<feature type="compositionally biased region" description="Low complexity" evidence="4">
    <location>
        <begin position="281"/>
        <end position="301"/>
    </location>
</feature>
<gene>
    <name evidence="7" type="ORF">M427DRAFT_416408</name>
</gene>
<dbReference type="SUPFAM" id="SSF47203">
    <property type="entry name" value="Acyl-CoA dehydrogenase C-terminal domain-like"/>
    <property type="match status" value="1"/>
</dbReference>
<accession>A0A139A533</accession>
<feature type="region of interest" description="Disordered" evidence="4">
    <location>
        <begin position="259"/>
        <end position="301"/>
    </location>
</feature>
<feature type="domain" description="Acyl-CoA dehydrogenase/oxidase C-terminal" evidence="5">
    <location>
        <begin position="400"/>
        <end position="476"/>
    </location>
</feature>
<dbReference type="Gene3D" id="2.40.110.20">
    <property type="match status" value="1"/>
</dbReference>
<dbReference type="PANTHER" id="PTHR42707:SF2">
    <property type="entry name" value="ACD11 DEHYDROGENASE"/>
    <property type="match status" value="1"/>
</dbReference>
<evidence type="ECO:0000256" key="2">
    <source>
        <dbReference type="ARBA" id="ARBA00022630"/>
    </source>
</evidence>
<dbReference type="EMBL" id="KQ965794">
    <property type="protein sequence ID" value="KXS11916.1"/>
    <property type="molecule type" value="Genomic_DNA"/>
</dbReference>
<evidence type="ECO:0000259" key="6">
    <source>
        <dbReference type="Pfam" id="PF18158"/>
    </source>
</evidence>
<dbReference type="OrthoDB" id="10251155at2759"/>
<keyword evidence="8" id="KW-1185">Reference proteome</keyword>
<feature type="domain" description="Acyl-CoA dehydrogenase/oxidase C-terminal" evidence="5">
    <location>
        <begin position="513"/>
        <end position="575"/>
    </location>
</feature>
<dbReference type="Pfam" id="PF00441">
    <property type="entry name" value="Acyl-CoA_dh_1"/>
    <property type="match status" value="2"/>
</dbReference>
<dbReference type="Gene3D" id="6.10.250.600">
    <property type="match status" value="1"/>
</dbReference>
<dbReference type="InterPro" id="IPR041504">
    <property type="entry name" value="AidB_N"/>
</dbReference>
<evidence type="ECO:0000256" key="3">
    <source>
        <dbReference type="ARBA" id="ARBA00022827"/>
    </source>
</evidence>
<organism evidence="7 8">
    <name type="scientific">Gonapodya prolifera (strain JEL478)</name>
    <name type="common">Monoblepharis prolifera</name>
    <dbReference type="NCBI Taxonomy" id="1344416"/>
    <lineage>
        <taxon>Eukaryota</taxon>
        <taxon>Fungi</taxon>
        <taxon>Fungi incertae sedis</taxon>
        <taxon>Chytridiomycota</taxon>
        <taxon>Chytridiomycota incertae sedis</taxon>
        <taxon>Monoblepharidomycetes</taxon>
        <taxon>Monoblepharidales</taxon>
        <taxon>Gonapodyaceae</taxon>
        <taxon>Gonapodya</taxon>
    </lineage>
</organism>
<evidence type="ECO:0000313" key="7">
    <source>
        <dbReference type="EMBL" id="KXS11916.1"/>
    </source>
</evidence>
<comment type="similarity">
    <text evidence="1">Belongs to the acyl-CoA dehydrogenase family.</text>
</comment>
<dbReference type="InterPro" id="IPR052904">
    <property type="entry name" value="Acyl-CoA_dehydrogenase-like"/>
</dbReference>
<dbReference type="AlphaFoldDB" id="A0A139A533"/>
<sequence length="606" mass="66071">MDASDLWDICSWVAGAGSLVFRRWWFLSPFSPPLSVCALAALILCCSLCVGCVGWCSWLVVLSELPSCGQAVHPLRSSQHTMQFASSHSGFIQDPPTLANQYANDAVLQAILRLYVPPEKLALVEPDLARFGGVVVSDQMLDWVQNAEDNPPTVSQFDAWGRRVDRLVTSEGWRAMRTVSAREGIIAAAYDERGRLAHNARVVQFAKYYLFSPSSALYTCPLAMTDGGARLVELSGDAHLMNHVFPRLTSRDPHTFWTSGQWMSERPGGSDVGPTETVACPPSSSSPSSSSPSSSSSSSLSSEEDDLWSIHGFKFFSSGTDSDATFLLARHGTRGKNGDVQVKPGSKGLSLFHATLRTPTGASNGVRIHRLKDKLGTKPVPTAELELVGMKARLVGKPYEGVRTIATILNVTRIHCAVSSVSFLRRALATARDYAHRRVAFGKPIAAHPLHARLLAEAETHLRANMELVFYVVHLLGITEVHERQSAGVLPPDPLQPLPPATSYATDLLRLLTPCTKTFAATDCVHQIGLCMEALGGQGYMEDAAGIPRLWRDAQVQAIWEGTGAVMAHDVARVIRDDRVGPRAWKAYGEMWEPPMRPVSPLRARC</sequence>